<name>A0A0N5AMD3_9BILA</name>
<evidence type="ECO:0000313" key="2">
    <source>
        <dbReference type="Proteomes" id="UP000046393"/>
    </source>
</evidence>
<keyword evidence="2" id="KW-1185">Reference proteome</keyword>
<evidence type="ECO:0000313" key="3">
    <source>
        <dbReference type="WBParaSite" id="SMUV_0000573801-mRNA-1"/>
    </source>
</evidence>
<reference evidence="3" key="1">
    <citation type="submission" date="2017-02" db="UniProtKB">
        <authorList>
            <consortium name="WormBaseParasite"/>
        </authorList>
    </citation>
    <scope>IDENTIFICATION</scope>
</reference>
<organism evidence="2 3">
    <name type="scientific">Syphacia muris</name>
    <dbReference type="NCBI Taxonomy" id="451379"/>
    <lineage>
        <taxon>Eukaryota</taxon>
        <taxon>Metazoa</taxon>
        <taxon>Ecdysozoa</taxon>
        <taxon>Nematoda</taxon>
        <taxon>Chromadorea</taxon>
        <taxon>Rhabditida</taxon>
        <taxon>Spirurina</taxon>
        <taxon>Oxyuridomorpha</taxon>
        <taxon>Oxyuroidea</taxon>
        <taxon>Oxyuridae</taxon>
        <taxon>Syphacia</taxon>
    </lineage>
</organism>
<dbReference type="WBParaSite" id="SMUV_0000573801-mRNA-1">
    <property type="protein sequence ID" value="SMUV_0000573801-mRNA-1"/>
    <property type="gene ID" value="SMUV_0000573801"/>
</dbReference>
<protein>
    <submittedName>
        <fullName evidence="3">Uncharacterized protein</fullName>
    </submittedName>
</protein>
<dbReference type="AlphaFoldDB" id="A0A0N5AMD3"/>
<proteinExistence type="predicted"/>
<sequence>MNELLVLSALLITASARFLSDPKGIEVNVPKLEDGEEEFEGIGGVLGETPKLGSFPEEPRYLEANYELTSTQEKPKLQPNDEFVVGVAAVNEQQGDDVKNEGFVPLPTEKNGPNVVDCIPRYLVEDKLDKSSEESVAKDVVEDSLSPVLSTVETSTFSRVTDANMIEEPFKKIYVRPLCDD</sequence>
<dbReference type="Proteomes" id="UP000046393">
    <property type="component" value="Unplaced"/>
</dbReference>
<feature type="chain" id="PRO_5005893390" evidence="1">
    <location>
        <begin position="17"/>
        <end position="181"/>
    </location>
</feature>
<evidence type="ECO:0000256" key="1">
    <source>
        <dbReference type="SAM" id="SignalP"/>
    </source>
</evidence>
<keyword evidence="1" id="KW-0732">Signal</keyword>
<feature type="signal peptide" evidence="1">
    <location>
        <begin position="1"/>
        <end position="16"/>
    </location>
</feature>
<accession>A0A0N5AMD3</accession>